<gene>
    <name evidence="1" type="ORF">BMT50_08505</name>
</gene>
<evidence type="ECO:0000313" key="1">
    <source>
        <dbReference type="EMBL" id="OKB72804.1"/>
    </source>
</evidence>
<accession>A0AAP7TV42</accession>
<proteinExistence type="predicted"/>
<name>A0AAP7TV42_ECOLX</name>
<dbReference type="EMBL" id="MPGR01000001">
    <property type="protein sequence ID" value="OKB72804.1"/>
    <property type="molecule type" value="Genomic_DNA"/>
</dbReference>
<reference evidence="1 2" key="1">
    <citation type="submission" date="2016-11" db="EMBL/GenBank/DDBJ databases">
        <title>Draft genome sequences of five Shigatoxin-producing Escherichia coli isolates harboring the new recently described Subtilase cytotoxin allelic variant subAB2-3.</title>
        <authorList>
            <person name="Tasara T."/>
            <person name="Fierz L."/>
            <person name="Klumpp J."/>
            <person name="Schmidt H."/>
            <person name="Stephan R."/>
        </authorList>
    </citation>
    <scope>NUCLEOTIDE SEQUENCE [LARGE SCALE GENOMIC DNA]</scope>
    <source>
        <strain evidence="1 2">453</strain>
    </source>
</reference>
<dbReference type="AlphaFoldDB" id="A0AAP7TV42"/>
<comment type="caution">
    <text evidence="1">The sequence shown here is derived from an EMBL/GenBank/DDBJ whole genome shotgun (WGS) entry which is preliminary data.</text>
</comment>
<dbReference type="Proteomes" id="UP000186595">
    <property type="component" value="Unassembled WGS sequence"/>
</dbReference>
<sequence length="106" mass="11792">MCVVAPGSTIKGTRGIKNGGHDQPPVQGRSNYNEKINEDIQCYVIWQIKTATGKFAETVMPIVFLYSSLLRVIFQISGSPYFARARLYASEEGMVMTIFITNKISP</sequence>
<evidence type="ECO:0000313" key="2">
    <source>
        <dbReference type="Proteomes" id="UP000186595"/>
    </source>
</evidence>
<protein>
    <submittedName>
        <fullName evidence="1">Uncharacterized protein</fullName>
    </submittedName>
</protein>
<organism evidence="1 2">
    <name type="scientific">Escherichia coli</name>
    <dbReference type="NCBI Taxonomy" id="562"/>
    <lineage>
        <taxon>Bacteria</taxon>
        <taxon>Pseudomonadati</taxon>
        <taxon>Pseudomonadota</taxon>
        <taxon>Gammaproteobacteria</taxon>
        <taxon>Enterobacterales</taxon>
        <taxon>Enterobacteriaceae</taxon>
        <taxon>Escherichia</taxon>
    </lineage>
</organism>